<dbReference type="Pfam" id="PF02174">
    <property type="entry name" value="IRS"/>
    <property type="match status" value="1"/>
</dbReference>
<evidence type="ECO:0000259" key="1">
    <source>
        <dbReference type="PROSITE" id="PS51064"/>
    </source>
</evidence>
<sequence length="483" mass="55306">MNKDLSADSKLKTYRILGSSYQHMEENIRQRRHHAGFVKVSHSECGAGMGEKQWQKYHVIENDKSDKYNVSYTLSDEKQHNVDERRTSEDSLYVIMSSCEQAMQSSVHGHLASRTYSTGLENDNVVQRHMQDNRDEERDHRLKGKEEYIGKYTPYLDTQTQKGLARELDVEHNSYSKAFIKLPDLSIREDWRKGHHNVHNKRGHLNRRNQRPNSITERRILNPQTLSVGKPVRDYLHISNNKWVALPPPPPSPGRIVGDFVSSPVPKLQNSTALDSSLFTAIDKVHISRHTDMTDESLWSEDDSSGIEKETANKITTITVQSGYMKGKFPFSSTGSATDAKINKEPPGCDTDPVLTCDKKEHEDLHLYTQLQHGSSFDVTLITTDVSSKCDFIEHQDYTLTVDTTKLYLSDKRTQVILCDWPYTAIRRISADHSKHLFQFEAGRKCSSGPGILYFYAAESRILYNSIMQVMTGAHKRRCKRVQ</sequence>
<gene>
    <name evidence="2" type="ORF">ACJMK2_005021</name>
</gene>
<dbReference type="SMART" id="SM01244">
    <property type="entry name" value="IRS"/>
    <property type="match status" value="1"/>
</dbReference>
<comment type="caution">
    <text evidence="2">The sequence shown here is derived from an EMBL/GenBank/DDBJ whole genome shotgun (WGS) entry which is preliminary data.</text>
</comment>
<proteinExistence type="predicted"/>
<organism evidence="2 3">
    <name type="scientific">Sinanodonta woodiana</name>
    <name type="common">Chinese pond mussel</name>
    <name type="synonym">Anodonta woodiana</name>
    <dbReference type="NCBI Taxonomy" id="1069815"/>
    <lineage>
        <taxon>Eukaryota</taxon>
        <taxon>Metazoa</taxon>
        <taxon>Spiralia</taxon>
        <taxon>Lophotrochozoa</taxon>
        <taxon>Mollusca</taxon>
        <taxon>Bivalvia</taxon>
        <taxon>Autobranchia</taxon>
        <taxon>Heteroconchia</taxon>
        <taxon>Palaeoheterodonta</taxon>
        <taxon>Unionida</taxon>
        <taxon>Unionoidea</taxon>
        <taxon>Unionidae</taxon>
        <taxon>Unioninae</taxon>
        <taxon>Sinanodonta</taxon>
    </lineage>
</organism>
<dbReference type="PANTHER" id="PTHR21258:SF62">
    <property type="entry name" value="INSULIN RECEPTOR SUBSTRATE 1"/>
    <property type="match status" value="1"/>
</dbReference>
<evidence type="ECO:0000313" key="2">
    <source>
        <dbReference type="EMBL" id="KAL3863256.1"/>
    </source>
</evidence>
<dbReference type="InterPro" id="IPR011993">
    <property type="entry name" value="PH-like_dom_sf"/>
</dbReference>
<feature type="domain" description="IRS-type PTB" evidence="1">
    <location>
        <begin position="373"/>
        <end position="481"/>
    </location>
</feature>
<dbReference type="PANTHER" id="PTHR21258">
    <property type="entry name" value="DOCKING PROTEIN RELATED"/>
    <property type="match status" value="1"/>
</dbReference>
<dbReference type="Proteomes" id="UP001634394">
    <property type="component" value="Unassembled WGS sequence"/>
</dbReference>
<dbReference type="InterPro" id="IPR050996">
    <property type="entry name" value="Docking_Protein_DOK"/>
</dbReference>
<evidence type="ECO:0000313" key="3">
    <source>
        <dbReference type="Proteomes" id="UP001634394"/>
    </source>
</evidence>
<accession>A0ABD3VNS5</accession>
<name>A0ABD3VNS5_SINWO</name>
<dbReference type="InterPro" id="IPR002404">
    <property type="entry name" value="IRS_PTB"/>
</dbReference>
<dbReference type="EMBL" id="JBJQND010000010">
    <property type="protein sequence ID" value="KAL3863256.1"/>
    <property type="molecule type" value="Genomic_DNA"/>
</dbReference>
<dbReference type="Gene3D" id="2.30.29.30">
    <property type="entry name" value="Pleckstrin-homology domain (PH domain)/Phosphotyrosine-binding domain (PTB)"/>
    <property type="match status" value="1"/>
</dbReference>
<dbReference type="SUPFAM" id="SSF50729">
    <property type="entry name" value="PH domain-like"/>
    <property type="match status" value="1"/>
</dbReference>
<dbReference type="AlphaFoldDB" id="A0ABD3VNS5"/>
<reference evidence="2 3" key="1">
    <citation type="submission" date="2024-11" db="EMBL/GenBank/DDBJ databases">
        <title>Chromosome-level genome assembly of the freshwater bivalve Anodonta woodiana.</title>
        <authorList>
            <person name="Chen X."/>
        </authorList>
    </citation>
    <scope>NUCLEOTIDE SEQUENCE [LARGE SCALE GENOMIC DNA]</scope>
    <source>
        <strain evidence="2">MN2024</strain>
        <tissue evidence="2">Gills</tissue>
    </source>
</reference>
<dbReference type="PROSITE" id="PS51064">
    <property type="entry name" value="IRS_PTB"/>
    <property type="match status" value="1"/>
</dbReference>
<dbReference type="SMART" id="SM00310">
    <property type="entry name" value="PTBI"/>
    <property type="match status" value="1"/>
</dbReference>
<protein>
    <recommendedName>
        <fullName evidence="1">IRS-type PTB domain-containing protein</fullName>
    </recommendedName>
</protein>
<keyword evidence="3" id="KW-1185">Reference proteome</keyword>